<sequence>MNVSPHPRLRCAVLDDFQDAALRSADWSVIEDRVDVVTFREHIAE</sequence>
<accession>A0ABP3SBN5</accession>
<reference evidence="2" key="1">
    <citation type="journal article" date="2019" name="Int. J. Syst. Evol. Microbiol.">
        <title>The Global Catalogue of Microorganisms (GCM) 10K type strain sequencing project: providing services to taxonomists for standard genome sequencing and annotation.</title>
        <authorList>
            <consortium name="The Broad Institute Genomics Platform"/>
            <consortium name="The Broad Institute Genome Sequencing Center for Infectious Disease"/>
            <person name="Wu L."/>
            <person name="Ma J."/>
        </authorList>
    </citation>
    <scope>NUCLEOTIDE SEQUENCE [LARGE SCALE GENOMIC DNA]</scope>
    <source>
        <strain evidence="2">JCM 10367</strain>
    </source>
</reference>
<comment type="caution">
    <text evidence="1">The sequence shown here is derived from an EMBL/GenBank/DDBJ whole genome shotgun (WGS) entry which is preliminary data.</text>
</comment>
<gene>
    <name evidence="1" type="ORF">GCM10009535_04390</name>
</gene>
<dbReference type="EMBL" id="BAAAGU010000003">
    <property type="protein sequence ID" value="GAA0631905.1"/>
    <property type="molecule type" value="Genomic_DNA"/>
</dbReference>
<dbReference type="Proteomes" id="UP001500724">
    <property type="component" value="Unassembled WGS sequence"/>
</dbReference>
<protein>
    <submittedName>
        <fullName evidence="1">Uncharacterized protein</fullName>
    </submittedName>
</protein>
<name>A0ABP3SBN5_9ACTN</name>
<organism evidence="1 2">
    <name type="scientific">Streptomyces thermocarboxydovorans</name>
    <dbReference type="NCBI Taxonomy" id="59298"/>
    <lineage>
        <taxon>Bacteria</taxon>
        <taxon>Bacillati</taxon>
        <taxon>Actinomycetota</taxon>
        <taxon>Actinomycetes</taxon>
        <taxon>Kitasatosporales</taxon>
        <taxon>Streptomycetaceae</taxon>
        <taxon>Streptomyces</taxon>
    </lineage>
</organism>
<proteinExistence type="predicted"/>
<keyword evidence="2" id="KW-1185">Reference proteome</keyword>
<evidence type="ECO:0000313" key="2">
    <source>
        <dbReference type="Proteomes" id="UP001500724"/>
    </source>
</evidence>
<evidence type="ECO:0000313" key="1">
    <source>
        <dbReference type="EMBL" id="GAA0631905.1"/>
    </source>
</evidence>